<accession>A0A7U9DXK7</accession>
<feature type="transmembrane region" description="Helical" evidence="1">
    <location>
        <begin position="120"/>
        <end position="140"/>
    </location>
</feature>
<evidence type="ECO:0000313" key="2">
    <source>
        <dbReference type="EMBL" id="EOY50942.1"/>
    </source>
</evidence>
<keyword evidence="1" id="KW-0472">Membrane</keyword>
<reference evidence="3" key="1">
    <citation type="journal article" date="2013" name="Genome Biol. Evol.">
        <title>The genome sequence of Streptomyces lividans 66 reveals a novel tRNA-dependent peptide biosynthetic system within a metal-related genomic island.</title>
        <authorList>
            <person name="Cruz-Morales P."/>
            <person name="Vijgenboom E."/>
            <person name="Iruegas-Bocardo F."/>
            <person name="Girard G."/>
            <person name="Yanez-Guerra L.A."/>
            <person name="Ramos-Aboites H.E."/>
            <person name="Pernodet J.L."/>
            <person name="Anne J."/>
            <person name="van Wezel G.P."/>
            <person name="Barona-Gomez F."/>
        </authorList>
    </citation>
    <scope>NUCLEOTIDE SEQUENCE [LARGE SCALE GENOMIC DNA]</scope>
    <source>
        <strain evidence="3">1326</strain>
    </source>
</reference>
<dbReference type="AlphaFoldDB" id="A0A7U9DXK7"/>
<organism evidence="2 3">
    <name type="scientific">Streptomyces lividans 1326</name>
    <dbReference type="NCBI Taxonomy" id="1200984"/>
    <lineage>
        <taxon>Bacteria</taxon>
        <taxon>Bacillati</taxon>
        <taxon>Actinomycetota</taxon>
        <taxon>Actinomycetes</taxon>
        <taxon>Kitasatosporales</taxon>
        <taxon>Streptomycetaceae</taxon>
        <taxon>Streptomyces</taxon>
    </lineage>
</organism>
<keyword evidence="1 2" id="KW-0812">Transmembrane</keyword>
<keyword evidence="1" id="KW-1133">Transmembrane helix</keyword>
<proteinExistence type="predicted"/>
<gene>
    <name evidence="2" type="ORF">SLI_6235</name>
</gene>
<sequence length="189" mass="19457">MVTGTSGRDDAGGAGRAAWTWSYILARGRTRQDIEKDDEKDEVSAMDTTSAAVAGAVTFLWLGMVLAISFLEAPLKFRAPGVTIPIGLGIGRMVFRALNLAEAVLAAAVVVAVATGGPSAAVVTLTAVAVAVLAVQLAVVRPRLNRRSDAVLAGEDPAENRSGAHLHYVALEIVKVLALLALGCTVLAA</sequence>
<dbReference type="EMBL" id="CM001889">
    <property type="protein sequence ID" value="EOY50942.1"/>
    <property type="molecule type" value="Genomic_DNA"/>
</dbReference>
<dbReference type="Proteomes" id="UP000014062">
    <property type="component" value="Chromosome"/>
</dbReference>
<feature type="transmembrane region" description="Helical" evidence="1">
    <location>
        <begin position="94"/>
        <end position="114"/>
    </location>
</feature>
<evidence type="ECO:0000313" key="3">
    <source>
        <dbReference type="Proteomes" id="UP000014062"/>
    </source>
</evidence>
<protein>
    <submittedName>
        <fullName evidence="2">Putative transmembrane protein</fullName>
    </submittedName>
</protein>
<feature type="transmembrane region" description="Helical" evidence="1">
    <location>
        <begin position="51"/>
        <end position="73"/>
    </location>
</feature>
<name>A0A7U9DXK7_STRLI</name>
<evidence type="ECO:0000256" key="1">
    <source>
        <dbReference type="SAM" id="Phobius"/>
    </source>
</evidence>